<sequence>MRQAIAACAALTCAMAAQQPFAAQESSPPLLGRFLHITDMHLDRNYREHSAVVSQCHREKPKHRHGGERRSGHWGTQQSDCDSPYALANLTMSWLADAWAVEDHKPFDFVLWTGDTGRHDQDIEMPRQVNEITDMNQAAIDLFDTYLPGVPIVPNFGNNDIVLHNTMPGGPTDELRWFSRIWKKHIPEDQMQVFLRGGYFAKDLIPNKLGVISLNTLYFYDSNKAVEGCSRRSRWTSREEVDPGTLQLEWLVERLVDFRRRNMQVHLIGHVPPTSGNYFPRCYDVYTELVLRFQDTILAQHFGHMNFDTFFVQESSLANGGNKPSRDSVPILHKQIEQDLRYDFESLPGNARTEMEYYGVFFEAPSVVPMYRPSVRVWTYNTTLDYRAAAAESDTEDLAALLNYVGTDSCDEHDRSRECEWVGEDEEVDVLKRQGRRHRRPKRKHRRSHARLPRYSSSLSPSRSNTFLSLLGYSQWVLPLNEVNEAYDHVYETQGPAAASMLRPNYTLEYTTYDAPTLWHPYVDLSTQSSFPPPRHHELPSQHHVPVPKTILDGILQQNSLSSPFQCQKSVCKMAQPLKIFTTYGLPDMTLRSMLDLARRLVLDKKMWKTYVNRMYTSVD</sequence>
<dbReference type="GO" id="GO:0006798">
    <property type="term" value="P:polyphosphate catabolic process"/>
    <property type="evidence" value="ECO:0007669"/>
    <property type="project" value="TreeGrafter"/>
</dbReference>
<dbReference type="InterPro" id="IPR029052">
    <property type="entry name" value="Metallo-depent_PP-like"/>
</dbReference>
<name>A0AAJ6CLZ2_9BASI</name>
<dbReference type="GO" id="GO:0008081">
    <property type="term" value="F:phosphoric diester hydrolase activity"/>
    <property type="evidence" value="ECO:0007669"/>
    <property type="project" value="TreeGrafter"/>
</dbReference>
<protein>
    <submittedName>
        <fullName evidence="5">Endopolyphosphatase</fullName>
        <ecNumber evidence="5">3.6.1.10</ecNumber>
    </submittedName>
</protein>
<dbReference type="InterPro" id="IPR004843">
    <property type="entry name" value="Calcineurin-like_PHP"/>
</dbReference>
<dbReference type="EMBL" id="CP119919">
    <property type="protein sequence ID" value="WFD16162.1"/>
    <property type="molecule type" value="Genomic_DNA"/>
</dbReference>
<evidence type="ECO:0000256" key="2">
    <source>
        <dbReference type="ARBA" id="ARBA00023180"/>
    </source>
</evidence>
<proteinExistence type="predicted"/>
<dbReference type="GO" id="GO:0000324">
    <property type="term" value="C:fungal-type vacuole"/>
    <property type="evidence" value="ECO:0007669"/>
    <property type="project" value="TreeGrafter"/>
</dbReference>
<feature type="region of interest" description="Disordered" evidence="3">
    <location>
        <begin position="432"/>
        <end position="462"/>
    </location>
</feature>
<dbReference type="PANTHER" id="PTHR10340:SF55">
    <property type="entry name" value="ENDOPOLYPHOSPHATASE"/>
    <property type="match status" value="1"/>
</dbReference>
<dbReference type="Proteomes" id="UP001217582">
    <property type="component" value="Chromosome 4"/>
</dbReference>
<dbReference type="SUPFAM" id="SSF56300">
    <property type="entry name" value="Metallo-dependent phosphatases"/>
    <property type="match status" value="1"/>
</dbReference>
<accession>A0AAJ6CLZ2</accession>
<evidence type="ECO:0000256" key="3">
    <source>
        <dbReference type="SAM" id="MobiDB-lite"/>
    </source>
</evidence>
<evidence type="ECO:0000256" key="1">
    <source>
        <dbReference type="ARBA" id="ARBA00022801"/>
    </source>
</evidence>
<reference evidence="5 6" key="1">
    <citation type="submission" date="2023-03" db="EMBL/GenBank/DDBJ databases">
        <title>Mating type loci evolution in Malassezia.</title>
        <authorList>
            <person name="Coelho M.A."/>
        </authorList>
    </citation>
    <scope>NUCLEOTIDE SEQUENCE [LARGE SCALE GENOMIC DNA]</scope>
    <source>
        <strain evidence="5 6">CBS 13387</strain>
    </source>
</reference>
<feature type="compositionally biased region" description="Low complexity" evidence="3">
    <location>
        <begin position="453"/>
        <end position="462"/>
    </location>
</feature>
<dbReference type="InterPro" id="IPR041805">
    <property type="entry name" value="ASMase/PPN1_MPP"/>
</dbReference>
<keyword evidence="1 5" id="KW-0378">Hydrolase</keyword>
<dbReference type="AlphaFoldDB" id="A0AAJ6CLZ2"/>
<feature type="domain" description="Calcineurin-like phosphoesterase" evidence="4">
    <location>
        <begin position="33"/>
        <end position="292"/>
    </location>
</feature>
<evidence type="ECO:0000259" key="4">
    <source>
        <dbReference type="Pfam" id="PF00149"/>
    </source>
</evidence>
<evidence type="ECO:0000313" key="6">
    <source>
        <dbReference type="Proteomes" id="UP001217582"/>
    </source>
</evidence>
<dbReference type="PANTHER" id="PTHR10340">
    <property type="entry name" value="SPHINGOMYELIN PHOSPHODIESTERASE"/>
    <property type="match status" value="1"/>
</dbReference>
<dbReference type="EC" id="3.6.1.10" evidence="5"/>
<feature type="region of interest" description="Disordered" evidence="3">
    <location>
        <begin position="57"/>
        <end position="78"/>
    </location>
</feature>
<feature type="compositionally biased region" description="Basic residues" evidence="3">
    <location>
        <begin position="433"/>
        <end position="452"/>
    </location>
</feature>
<dbReference type="Pfam" id="PF00149">
    <property type="entry name" value="Metallophos"/>
    <property type="match status" value="1"/>
</dbReference>
<evidence type="ECO:0000313" key="5">
    <source>
        <dbReference type="EMBL" id="WFD16162.1"/>
    </source>
</evidence>
<keyword evidence="6" id="KW-1185">Reference proteome</keyword>
<dbReference type="GO" id="GO:0004309">
    <property type="term" value="F:exopolyphosphatase activity"/>
    <property type="evidence" value="ECO:0007669"/>
    <property type="project" value="TreeGrafter"/>
</dbReference>
<dbReference type="CDD" id="cd00842">
    <property type="entry name" value="MPP_ASMase"/>
    <property type="match status" value="1"/>
</dbReference>
<organism evidence="5 6">
    <name type="scientific">Malassezia arunalokei</name>
    <dbReference type="NCBI Taxonomy" id="1514897"/>
    <lineage>
        <taxon>Eukaryota</taxon>
        <taxon>Fungi</taxon>
        <taxon>Dikarya</taxon>
        <taxon>Basidiomycota</taxon>
        <taxon>Ustilaginomycotina</taxon>
        <taxon>Malasseziomycetes</taxon>
        <taxon>Malasseziales</taxon>
        <taxon>Malasseziaceae</taxon>
        <taxon>Malassezia</taxon>
    </lineage>
</organism>
<dbReference type="GO" id="GO:0005615">
    <property type="term" value="C:extracellular space"/>
    <property type="evidence" value="ECO:0007669"/>
    <property type="project" value="TreeGrafter"/>
</dbReference>
<gene>
    <name evidence="5" type="primary">PPN1</name>
    <name evidence="5" type="ORF">MARU1_002198</name>
</gene>
<keyword evidence="2" id="KW-0325">Glycoprotein</keyword>
<dbReference type="GO" id="GO:0000298">
    <property type="term" value="F:endopolyphosphatase activity"/>
    <property type="evidence" value="ECO:0007669"/>
    <property type="project" value="UniProtKB-EC"/>
</dbReference>